<sequence>MKISRENVYGFEPFDFNLSYYCTQEFANWWRRYFDSKHLGDAVLISRLESGFTQPQIKRIEQQVKTTVTKKQTAETVKTVKEKTTPKAVETTGEPSKARKRPTNVPSTETGPSKKPKPSMIVVSDEEEEEEEESFQRKRRQPPANIETNIPETTSDSLSTEEKERKMKEKKEKKERKERRKEEKKKEGKKSSEDQTREKKNKKSKSSSDPSATNLKTPSISSEQQEPTPEAEVQEDVAMPDATLNNSDNMPQQDINPEDIISNKSSGDTLKDSETTISEKIIPEHPKSAETDDRTSPFKEWNETVAVEVDADDISSEEEEFDSEAMKEAEAGGSELLPETSTSKLSASLGLPEEEFIALQIHDPEAALKLLISKTTTDPVSSGGPSNSTASDSEINSSVRQDSLISKLYTDFINGDILASVEEHPANAFKHKSFLNKLHNPQTDLETLGKVIQLESILDQFATTVQNLKRNSQKLVGQQAAYDALFEKAMAAQSKVDQMKAQVQQPGLGIQECTNNISKWEAEIESLRAEIADREKKILDEKSKRSKIEEAVAATTQESIREAAKEGISHFSAATVIKEEIKSLEDAIKIQTVEVGLIKDHYADFKSKCSS</sequence>
<comment type="caution">
    <text evidence="1">The sequence shown here is derived from an EMBL/GenBank/DDBJ whole genome shotgun (WGS) entry which is preliminary data.</text>
</comment>
<dbReference type="Proteomes" id="UP001177021">
    <property type="component" value="Unassembled WGS sequence"/>
</dbReference>
<proteinExistence type="predicted"/>
<evidence type="ECO:0000313" key="1">
    <source>
        <dbReference type="EMBL" id="CAJ2672658.1"/>
    </source>
</evidence>
<protein>
    <submittedName>
        <fullName evidence="1">Uncharacterized protein</fullName>
    </submittedName>
</protein>
<reference evidence="1" key="1">
    <citation type="submission" date="2023-10" db="EMBL/GenBank/DDBJ databases">
        <authorList>
            <person name="Rodriguez Cubillos JULIANA M."/>
            <person name="De Vega J."/>
        </authorList>
    </citation>
    <scope>NUCLEOTIDE SEQUENCE</scope>
</reference>
<evidence type="ECO:0000313" key="2">
    <source>
        <dbReference type="Proteomes" id="UP001177021"/>
    </source>
</evidence>
<accession>A0ACB0LTK4</accession>
<name>A0ACB0LTK4_TRIPR</name>
<keyword evidence="2" id="KW-1185">Reference proteome</keyword>
<gene>
    <name evidence="1" type="ORF">MILVUS5_LOCUS36262</name>
</gene>
<organism evidence="1 2">
    <name type="scientific">Trifolium pratense</name>
    <name type="common">Red clover</name>
    <dbReference type="NCBI Taxonomy" id="57577"/>
    <lineage>
        <taxon>Eukaryota</taxon>
        <taxon>Viridiplantae</taxon>
        <taxon>Streptophyta</taxon>
        <taxon>Embryophyta</taxon>
        <taxon>Tracheophyta</taxon>
        <taxon>Spermatophyta</taxon>
        <taxon>Magnoliopsida</taxon>
        <taxon>eudicotyledons</taxon>
        <taxon>Gunneridae</taxon>
        <taxon>Pentapetalae</taxon>
        <taxon>rosids</taxon>
        <taxon>fabids</taxon>
        <taxon>Fabales</taxon>
        <taxon>Fabaceae</taxon>
        <taxon>Papilionoideae</taxon>
        <taxon>50 kb inversion clade</taxon>
        <taxon>NPAAA clade</taxon>
        <taxon>Hologalegina</taxon>
        <taxon>IRL clade</taxon>
        <taxon>Trifolieae</taxon>
        <taxon>Trifolium</taxon>
    </lineage>
</organism>
<dbReference type="EMBL" id="CASHSV030000716">
    <property type="protein sequence ID" value="CAJ2672658.1"/>
    <property type="molecule type" value="Genomic_DNA"/>
</dbReference>